<dbReference type="SMART" id="SM00062">
    <property type="entry name" value="PBPb"/>
    <property type="match status" value="1"/>
</dbReference>
<reference evidence="3 4" key="1">
    <citation type="submission" date="2019-12" db="EMBL/GenBank/DDBJ databases">
        <title>Paraburkholderia acidiphila 7Q-K02 sp. nov and Paraburkholderia acidisoli DHF22 sp. nov., two strains isolated from forest soil.</title>
        <authorList>
            <person name="Gao Z."/>
            <person name="Qiu L."/>
        </authorList>
    </citation>
    <scope>NUCLEOTIDE SEQUENCE [LARGE SCALE GENOMIC DNA]</scope>
    <source>
        <strain evidence="3 4">DHF22</strain>
    </source>
</reference>
<organism evidence="3 4">
    <name type="scientific">Paraburkholderia acidisoli</name>
    <dbReference type="NCBI Taxonomy" id="2571748"/>
    <lineage>
        <taxon>Bacteria</taxon>
        <taxon>Pseudomonadati</taxon>
        <taxon>Pseudomonadota</taxon>
        <taxon>Betaproteobacteria</taxon>
        <taxon>Burkholderiales</taxon>
        <taxon>Burkholderiaceae</taxon>
        <taxon>Paraburkholderia</taxon>
    </lineage>
</organism>
<dbReference type="PANTHER" id="PTHR35936">
    <property type="entry name" value="MEMBRANE-BOUND LYTIC MUREIN TRANSGLYCOSYLASE F"/>
    <property type="match status" value="1"/>
</dbReference>
<proteinExistence type="predicted"/>
<dbReference type="Proteomes" id="UP000433577">
    <property type="component" value="Chromosome 3"/>
</dbReference>
<dbReference type="RefSeq" id="WP_158955639.1">
    <property type="nucleotide sequence ID" value="NZ_CP046915.1"/>
</dbReference>
<protein>
    <submittedName>
        <fullName evidence="3">Transporter substrate-binding domain-containing protein</fullName>
    </submittedName>
</protein>
<sequence>MADAFALPVRAPRLAPRARFALWLALLVVSLALAAWHERFESARPFAAAVARGTLIVAVPSRPEPTLYVGKVDRRQRAPDPFAAALANDLAQRAGLPVELLLADSNAARAAVATGHADVAIAGLGFAPDASLAFAPTAYATGRGLALVLRHGSVQRWDDLRAKPVCAASGDPYAARAAHAYHANVQGFDRPLDALLAFQAGDCAALVADEYVVRSLLKQPDWMYYRALPGSIAPAPAYVATRSGDAASTAFVEHTVTAWRRDRWLATVRAGQATNLAFDMFNAENDLYCH</sequence>
<name>A0A7Z2GP04_9BURK</name>
<evidence type="ECO:0000313" key="3">
    <source>
        <dbReference type="EMBL" id="QGZ65322.1"/>
    </source>
</evidence>
<dbReference type="Gene3D" id="3.40.190.10">
    <property type="entry name" value="Periplasmic binding protein-like II"/>
    <property type="match status" value="2"/>
</dbReference>
<evidence type="ECO:0000259" key="2">
    <source>
        <dbReference type="SMART" id="SM00062"/>
    </source>
</evidence>
<dbReference type="PANTHER" id="PTHR35936:SF17">
    <property type="entry name" value="ARGININE-BINDING EXTRACELLULAR PROTEIN ARTP"/>
    <property type="match status" value="1"/>
</dbReference>
<accession>A0A7Z2GP04</accession>
<evidence type="ECO:0000256" key="1">
    <source>
        <dbReference type="ARBA" id="ARBA00022729"/>
    </source>
</evidence>
<gene>
    <name evidence="3" type="ORF">FAZ98_26505</name>
</gene>
<dbReference type="OrthoDB" id="7241844at2"/>
<keyword evidence="1" id="KW-0732">Signal</keyword>
<dbReference type="AlphaFoldDB" id="A0A7Z2GP04"/>
<dbReference type="SUPFAM" id="SSF53850">
    <property type="entry name" value="Periplasmic binding protein-like II"/>
    <property type="match status" value="1"/>
</dbReference>
<dbReference type="EMBL" id="CP046915">
    <property type="protein sequence ID" value="QGZ65322.1"/>
    <property type="molecule type" value="Genomic_DNA"/>
</dbReference>
<evidence type="ECO:0000313" key="4">
    <source>
        <dbReference type="Proteomes" id="UP000433577"/>
    </source>
</evidence>
<dbReference type="KEGG" id="pacs:FAZ98_26505"/>
<feature type="domain" description="Solute-binding protein family 3/N-terminal" evidence="2">
    <location>
        <begin position="54"/>
        <end position="268"/>
    </location>
</feature>
<keyword evidence="4" id="KW-1185">Reference proteome</keyword>
<dbReference type="InterPro" id="IPR001638">
    <property type="entry name" value="Solute-binding_3/MltF_N"/>
</dbReference>